<dbReference type="AlphaFoldDB" id="A0A915KR69"/>
<accession>A0A915KR69</accession>
<dbReference type="WBParaSite" id="nRc.2.0.1.t41388-RA">
    <property type="protein sequence ID" value="nRc.2.0.1.t41388-RA"/>
    <property type="gene ID" value="nRc.2.0.1.g41388"/>
</dbReference>
<dbReference type="Proteomes" id="UP000887565">
    <property type="component" value="Unplaced"/>
</dbReference>
<keyword evidence="2" id="KW-1185">Reference proteome</keyword>
<proteinExistence type="predicted"/>
<protein>
    <submittedName>
        <fullName evidence="3">Uncharacterized protein</fullName>
    </submittedName>
</protein>
<feature type="region of interest" description="Disordered" evidence="1">
    <location>
        <begin position="89"/>
        <end position="109"/>
    </location>
</feature>
<sequence length="109" mass="11631">MPIFDLNIAKLLPSTDTSALPMHTAPSDITATATQITDFLKLTLDQISDIAPAPMDESTPIQSATMDTKTTTTTDQACNGTCRRPANLFGHSGNSSRTSDHSHRCGCHV</sequence>
<feature type="compositionally biased region" description="Low complexity" evidence="1">
    <location>
        <begin position="65"/>
        <end position="75"/>
    </location>
</feature>
<organism evidence="2 3">
    <name type="scientific">Romanomermis culicivorax</name>
    <name type="common">Nematode worm</name>
    <dbReference type="NCBI Taxonomy" id="13658"/>
    <lineage>
        <taxon>Eukaryota</taxon>
        <taxon>Metazoa</taxon>
        <taxon>Ecdysozoa</taxon>
        <taxon>Nematoda</taxon>
        <taxon>Enoplea</taxon>
        <taxon>Dorylaimia</taxon>
        <taxon>Mermithida</taxon>
        <taxon>Mermithoidea</taxon>
        <taxon>Mermithidae</taxon>
        <taxon>Romanomermis</taxon>
    </lineage>
</organism>
<name>A0A915KR69_ROMCU</name>
<evidence type="ECO:0000313" key="3">
    <source>
        <dbReference type="WBParaSite" id="nRc.2.0.1.t41388-RA"/>
    </source>
</evidence>
<evidence type="ECO:0000256" key="1">
    <source>
        <dbReference type="SAM" id="MobiDB-lite"/>
    </source>
</evidence>
<feature type="region of interest" description="Disordered" evidence="1">
    <location>
        <begin position="52"/>
        <end position="77"/>
    </location>
</feature>
<reference evidence="3" key="1">
    <citation type="submission" date="2022-11" db="UniProtKB">
        <authorList>
            <consortium name="WormBaseParasite"/>
        </authorList>
    </citation>
    <scope>IDENTIFICATION</scope>
</reference>
<evidence type="ECO:0000313" key="2">
    <source>
        <dbReference type="Proteomes" id="UP000887565"/>
    </source>
</evidence>